<keyword evidence="2" id="KW-0680">Restriction system</keyword>
<accession>A0AA96VBZ5</accession>
<dbReference type="PANTHER" id="PTHR30408:SF12">
    <property type="entry name" value="TYPE I RESTRICTION ENZYME MJAVIII SPECIFICITY SUBUNIT"/>
    <property type="match status" value="1"/>
</dbReference>
<keyword evidence="3" id="KW-0238">DNA-binding</keyword>
<evidence type="ECO:0000259" key="4">
    <source>
        <dbReference type="Pfam" id="PF01420"/>
    </source>
</evidence>
<evidence type="ECO:0000256" key="2">
    <source>
        <dbReference type="ARBA" id="ARBA00022747"/>
    </source>
</evidence>
<dbReference type="AlphaFoldDB" id="A0AA96VBZ5"/>
<name>A0AA96VBZ5_9EURY</name>
<feature type="domain" description="Type I restriction modification DNA specificity" evidence="4">
    <location>
        <begin position="156"/>
        <end position="333"/>
    </location>
</feature>
<dbReference type="Gene3D" id="1.10.287.1120">
    <property type="entry name" value="Bipartite methylase S protein"/>
    <property type="match status" value="1"/>
</dbReference>
<dbReference type="EMBL" id="CP131059">
    <property type="protein sequence ID" value="WNY24092.1"/>
    <property type="molecule type" value="Genomic_DNA"/>
</dbReference>
<evidence type="ECO:0000313" key="6">
    <source>
        <dbReference type="Proteomes" id="UP001302978"/>
    </source>
</evidence>
<reference evidence="5 6" key="1">
    <citation type="submission" date="2023-07" db="EMBL/GenBank/DDBJ databases">
        <title>Closed genoem sequence of Methanomicrococcus sp. Hf6.</title>
        <authorList>
            <person name="Poehlein A."/>
            <person name="Protasov E."/>
            <person name="Platt K."/>
            <person name="Reeh H."/>
            <person name="Daniel R."/>
            <person name="Brune A."/>
        </authorList>
    </citation>
    <scope>NUCLEOTIDE SEQUENCE [LARGE SCALE GENOMIC DNA]</scope>
    <source>
        <strain evidence="5 6">Hf6</strain>
    </source>
</reference>
<dbReference type="Pfam" id="PF01420">
    <property type="entry name" value="Methylase_S"/>
    <property type="match status" value="2"/>
</dbReference>
<feature type="domain" description="Type I restriction modification DNA specificity" evidence="4">
    <location>
        <begin position="3"/>
        <end position="128"/>
    </location>
</feature>
<organism evidence="5 6">
    <name type="scientific">Methanimicrococcus hongohii</name>
    <dbReference type="NCBI Taxonomy" id="3028295"/>
    <lineage>
        <taxon>Archaea</taxon>
        <taxon>Methanobacteriati</taxon>
        <taxon>Methanobacteriota</taxon>
        <taxon>Stenosarchaea group</taxon>
        <taxon>Methanomicrobia</taxon>
        <taxon>Methanosarcinales</taxon>
        <taxon>Methanosarcinaceae</taxon>
        <taxon>Methanimicrococcus</taxon>
    </lineage>
</organism>
<dbReference type="Proteomes" id="UP001302978">
    <property type="component" value="Chromosome"/>
</dbReference>
<dbReference type="InterPro" id="IPR052021">
    <property type="entry name" value="Type-I_RS_S_subunit"/>
</dbReference>
<dbReference type="InterPro" id="IPR000055">
    <property type="entry name" value="Restrct_endonuc_typeI_TRD"/>
</dbReference>
<dbReference type="KEGG" id="mehf:MmiHf6_14210"/>
<sequence length="344" mass="39416">MISKEGLENSSAQWVKKYSVLIALAGQGKTRGTVAINSIPLTTNQSIAAIVPDETLHYEFIFQNLMKRYEELRMLSSGDETRGGLNKQLLSDIIINCSNVEEQKVIGNFFHTLDNIITLHKRKLDLLKELKKGYLQLMFPQEGECVPRIRFDGFTESWNKYTLGELVNISSGFTGNAELNEGIYKITRIETISYGIVDENKIGFSDKEPEKKYLLNTGDILYSNINSLSHIGKTAIYEAEFDLYHGINLLRLVPNKNVDSMFIFYYLNTENKRNWAITHANQAISQASINQTELSKQKFIIPNIEEQIIIGIFFHILDKQISIQQQKLDKLKQIKTAYLQKMFI</sequence>
<dbReference type="Gene3D" id="3.90.220.20">
    <property type="entry name" value="DNA methylase specificity domains"/>
    <property type="match status" value="2"/>
</dbReference>
<dbReference type="InterPro" id="IPR044946">
    <property type="entry name" value="Restrct_endonuc_typeI_TRD_sf"/>
</dbReference>
<dbReference type="GO" id="GO:0003677">
    <property type="term" value="F:DNA binding"/>
    <property type="evidence" value="ECO:0007669"/>
    <property type="project" value="UniProtKB-KW"/>
</dbReference>
<comment type="similarity">
    <text evidence="1">Belongs to the type-I restriction system S methylase family.</text>
</comment>
<evidence type="ECO:0000256" key="3">
    <source>
        <dbReference type="ARBA" id="ARBA00023125"/>
    </source>
</evidence>
<evidence type="ECO:0000256" key="1">
    <source>
        <dbReference type="ARBA" id="ARBA00010923"/>
    </source>
</evidence>
<dbReference type="GO" id="GO:0009307">
    <property type="term" value="P:DNA restriction-modification system"/>
    <property type="evidence" value="ECO:0007669"/>
    <property type="project" value="UniProtKB-KW"/>
</dbReference>
<keyword evidence="6" id="KW-1185">Reference proteome</keyword>
<dbReference type="REBASE" id="767550">
    <property type="entry name" value="S4.MspHf6ORF14260P"/>
</dbReference>
<dbReference type="PANTHER" id="PTHR30408">
    <property type="entry name" value="TYPE-1 RESTRICTION ENZYME ECOKI SPECIFICITY PROTEIN"/>
    <property type="match status" value="1"/>
</dbReference>
<evidence type="ECO:0000313" key="5">
    <source>
        <dbReference type="EMBL" id="WNY24092.1"/>
    </source>
</evidence>
<protein>
    <recommendedName>
        <fullName evidence="4">Type I restriction modification DNA specificity domain-containing protein</fullName>
    </recommendedName>
</protein>
<proteinExistence type="inferred from homology"/>
<gene>
    <name evidence="5" type="ORF">MmiHf6_14210</name>
</gene>
<dbReference type="SUPFAM" id="SSF116734">
    <property type="entry name" value="DNA methylase specificity domain"/>
    <property type="match status" value="2"/>
</dbReference>